<feature type="coiled-coil region" evidence="1">
    <location>
        <begin position="519"/>
        <end position="568"/>
    </location>
</feature>
<gene>
    <name evidence="4" type="ORF">QYM36_004918</name>
</gene>
<dbReference type="InterPro" id="IPR000782">
    <property type="entry name" value="FAS1_domain"/>
</dbReference>
<feature type="compositionally biased region" description="Polar residues" evidence="2">
    <location>
        <begin position="7"/>
        <end position="21"/>
    </location>
</feature>
<dbReference type="GO" id="GO:0050839">
    <property type="term" value="F:cell adhesion molecule binding"/>
    <property type="evidence" value="ECO:0007669"/>
    <property type="project" value="TreeGrafter"/>
</dbReference>
<dbReference type="SUPFAM" id="SSF82153">
    <property type="entry name" value="FAS1 domain"/>
    <property type="match status" value="2"/>
</dbReference>
<feature type="coiled-coil region" evidence="1">
    <location>
        <begin position="232"/>
        <end position="473"/>
    </location>
</feature>
<dbReference type="Proteomes" id="UP001187531">
    <property type="component" value="Unassembled WGS sequence"/>
</dbReference>
<reference evidence="4" key="1">
    <citation type="submission" date="2023-07" db="EMBL/GenBank/DDBJ databases">
        <title>Chromosome-level genome assembly of Artemia franciscana.</title>
        <authorList>
            <person name="Jo E."/>
        </authorList>
    </citation>
    <scope>NUCLEOTIDE SEQUENCE</scope>
    <source>
        <tissue evidence="4">Whole body</tissue>
    </source>
</reference>
<dbReference type="GO" id="GO:0007155">
    <property type="term" value="P:cell adhesion"/>
    <property type="evidence" value="ECO:0007669"/>
    <property type="project" value="TreeGrafter"/>
</dbReference>
<feature type="compositionally biased region" description="Basic and acidic residues" evidence="2">
    <location>
        <begin position="1010"/>
        <end position="1028"/>
    </location>
</feature>
<evidence type="ECO:0000313" key="4">
    <source>
        <dbReference type="EMBL" id="KAK2719258.1"/>
    </source>
</evidence>
<dbReference type="Gene3D" id="1.20.5.170">
    <property type="match status" value="1"/>
</dbReference>
<feature type="region of interest" description="Disordered" evidence="2">
    <location>
        <begin position="1492"/>
        <end position="1528"/>
    </location>
</feature>
<dbReference type="FunFam" id="2.30.180.10:FF:000032">
    <property type="entry name" value="Fasciclin domain-containing protein, putative"/>
    <property type="match status" value="2"/>
</dbReference>
<protein>
    <recommendedName>
        <fullName evidence="3">FAS1 domain-containing protein</fullName>
    </recommendedName>
</protein>
<feature type="domain" description="FAS1" evidence="3">
    <location>
        <begin position="1786"/>
        <end position="1918"/>
    </location>
</feature>
<feature type="compositionally biased region" description="Low complexity" evidence="2">
    <location>
        <begin position="1496"/>
        <end position="1506"/>
    </location>
</feature>
<feature type="region of interest" description="Disordered" evidence="2">
    <location>
        <begin position="1434"/>
        <end position="1474"/>
    </location>
</feature>
<evidence type="ECO:0000256" key="2">
    <source>
        <dbReference type="SAM" id="MobiDB-lite"/>
    </source>
</evidence>
<dbReference type="GO" id="GO:0005615">
    <property type="term" value="C:extracellular space"/>
    <property type="evidence" value="ECO:0007669"/>
    <property type="project" value="TreeGrafter"/>
</dbReference>
<proteinExistence type="predicted"/>
<feature type="region of interest" description="Disordered" evidence="2">
    <location>
        <begin position="942"/>
        <end position="1031"/>
    </location>
</feature>
<evidence type="ECO:0000256" key="1">
    <source>
        <dbReference type="SAM" id="Coils"/>
    </source>
</evidence>
<sequence length="1920" mass="216296">MMEDTESNISSIQLSPLSLTSDDIDGSEASDAGVSQLSESLFKFITPMPKAKKPEKDQKQVKKNLANNFESLSKANQNGITDIQGEHASHDKLPENIKEKITIVASDDSRSTLTSKSVEAVYEGKGAEEVLAPLRQSNSISTQEKHYDSAMNGENTVKSIYQHRLSILEPVIKRSEIEFSNMDKELSELKKFGDSLTEKTHKDTQPEISKRSANSALNNLSSLYCISDHLNLDEEKDKREHYEAQVVKLQSRVLELEEQLALANASTIRKDRTIQETKHKFQCAIKKLEEMSNCSAKEVQSLREEKEYLEKELKKEKEKAQEMELKFKEVLKIAENLREKYQEVDALSRTLNLELTDLRGNNKTLHNDCSILDEENRRLVNSLSDLENKYVKLRLENEKLMKEFTEANNCSRTLKEEVDRLTKNLNELTTKNSQLELELRNILDQKQRLQIEVEDLISEKAELKKSFEAKENLLLEKCQKSEEDNRQRMEEFRKDYGERSSKMRQQLSDEYDVKLHGLVVSFEEQLNQLKQKMIDETNTLKIQNNKDIAKLKSKLEEREAQIAKMKKYNSYLADHCKSMMQFQLTYFNASSGRDQEAVTALPAFFAQGPSMAHHSKKEWPPTFGMKNTFEDFMVNLQKSDVNSNKEVCLPGADDVDNQSESETSGTVISSFNASSVKIFYPHMKDVSKTQLKGLVDEGALFYPNGNWTRNFDNRPFTAEHQTEPPPNSISNQLEDPRYHDDHSRFNPEEPVLPQSKSIGYANKFQGEGEYRIPEYFNNPGGQEVETSIITDDQAEVPIYQIEDTQVPYGHRTIPRKHQNILPQQSSHLRDESQSTEGHDFGYSHKVKDEHSHGLSAAGGHNSINHENINTVSENLASNGQISFHSENTEGIIDNPEGLKPSQETLKNHHQPNTEERDYYSENNGKAEQQYRLYDTTTVSPRFPTTPRFYSPKPFEILKSNTRPTEQPKVYTSKDRKTNKDVLHENRLSASRKPGYGYKKQNTETEGVGSEDLRHSGFESPPDFEKIPSREQQPVKYEEQGLFDGLQRPFEIPDTNFFKPDERFRSPQEPGYQLFNPNSGKNLYTTEKNVRDDFSFNQNNEEYQQNSVNYFRDKPKGYTYQEPQKSLAQEAGAASFDQSQNEADTDLVYNRYQPQELLLETEPPVATSLVYPSTDTSTIGYTNAVISTTPLAYIPPKNNLYQPISSYEDPANKAVEAAIPIVNTDNKLKQIQQLRPTYGIQYKTNPPPSLTEITTHDELEDTSSKPELVNYPKHKDPSNPNKPNLHQKPKYVAHPPTPDYSTIPTPSVLKTDYPTAPPPRQHDILPIGNQKLEPVTNIPNIVVSKDSPKVVKTKLVSAQNLPLTYTKTQPLPVPKLQAGPVTPHSFFGQHPHKSIKPQKPYTNANSVPFNILYPKKQVPQAAQQSYGQNAQVYQTPAVHHQQAPIKPAPAYNQPSAPAYVSRPQQPVYQAPSAQSIAQAPVNPQVYQNQLPVHQNYPQPSLPQAQPQIPQPPPLSQLQPQFQQQHSLPQAHSQLPLQPIYRTPQVAPQQPVARPIAAQSVQPNQQFALQQGYQPQIANVPTGFNAAQFAAPAGISQGQLAQQQALLSAQGIPGQQPPVFTPQEIPTTPANDSQWAFGTIPYVVEKLGLNSLIDLVILAELDDVLEKQGPFTVFVPTDKAFDFLTAKFGGKEASLAQFEKDPEGLKSLLKHHMVPNLIPSIALSDNFLLQSVVGTPLRFKVTQAEDHDWKPLKVVTVNGARILKTDIKATNGIVHIIDRVMFPIPQADVYSTLKADEKKRFTLLTSAIEKAGLVPVLSDVRAGPFTIFAPTDNAFRMVNKIQLNKILGNPTALKQLLLKHVVQDAIYTAGLQAFQSPVSLANVPLHVFHKRGATKVNGANVVEGDIPAVNGVVHIIDSVLGL</sequence>
<feature type="compositionally biased region" description="Basic and acidic residues" evidence="2">
    <location>
        <begin position="827"/>
        <end position="842"/>
    </location>
</feature>
<dbReference type="GO" id="GO:0031012">
    <property type="term" value="C:extracellular matrix"/>
    <property type="evidence" value="ECO:0007669"/>
    <property type="project" value="TreeGrafter"/>
</dbReference>
<dbReference type="EMBL" id="JAVRJZ010000008">
    <property type="protein sequence ID" value="KAK2719258.1"/>
    <property type="molecule type" value="Genomic_DNA"/>
</dbReference>
<organism evidence="4 5">
    <name type="scientific">Artemia franciscana</name>
    <name type="common">Brine shrimp</name>
    <name type="synonym">Artemia sanfranciscana</name>
    <dbReference type="NCBI Taxonomy" id="6661"/>
    <lineage>
        <taxon>Eukaryota</taxon>
        <taxon>Metazoa</taxon>
        <taxon>Ecdysozoa</taxon>
        <taxon>Arthropoda</taxon>
        <taxon>Crustacea</taxon>
        <taxon>Branchiopoda</taxon>
        <taxon>Anostraca</taxon>
        <taxon>Artemiidae</taxon>
        <taxon>Artemia</taxon>
    </lineage>
</organism>
<feature type="region of interest" description="Disordered" evidence="2">
    <location>
        <begin position="712"/>
        <end position="757"/>
    </location>
</feature>
<dbReference type="Pfam" id="PF02469">
    <property type="entry name" value="Fasciclin"/>
    <property type="match status" value="2"/>
</dbReference>
<feature type="compositionally biased region" description="Low complexity" evidence="2">
    <location>
        <begin position="1514"/>
        <end position="1528"/>
    </location>
</feature>
<feature type="compositionally biased region" description="Basic and acidic residues" evidence="2">
    <location>
        <begin position="734"/>
        <end position="747"/>
    </location>
</feature>
<evidence type="ECO:0000259" key="3">
    <source>
        <dbReference type="PROSITE" id="PS50213"/>
    </source>
</evidence>
<dbReference type="PANTHER" id="PTHR10900:SF120">
    <property type="entry name" value="MUCIN-5AC-RELATED"/>
    <property type="match status" value="1"/>
</dbReference>
<keyword evidence="5" id="KW-1185">Reference proteome</keyword>
<feature type="region of interest" description="Disordered" evidence="2">
    <location>
        <begin position="887"/>
        <end position="929"/>
    </location>
</feature>
<comment type="caution">
    <text evidence="4">The sequence shown here is derived from an EMBL/GenBank/DDBJ whole genome shotgun (WGS) entry which is preliminary data.</text>
</comment>
<keyword evidence="1" id="KW-0175">Coiled coil</keyword>
<accession>A0AA88HY33</accession>
<dbReference type="InterPro" id="IPR036378">
    <property type="entry name" value="FAS1_dom_sf"/>
</dbReference>
<dbReference type="GO" id="GO:0030198">
    <property type="term" value="P:extracellular matrix organization"/>
    <property type="evidence" value="ECO:0007669"/>
    <property type="project" value="TreeGrafter"/>
</dbReference>
<feature type="region of interest" description="Disordered" evidence="2">
    <location>
        <begin position="1238"/>
        <end position="1303"/>
    </location>
</feature>
<dbReference type="InterPro" id="IPR050904">
    <property type="entry name" value="Adhesion/Biosynth-related"/>
</dbReference>
<dbReference type="Gene3D" id="2.30.180.10">
    <property type="entry name" value="FAS1 domain"/>
    <property type="match status" value="2"/>
</dbReference>
<feature type="region of interest" description="Disordered" evidence="2">
    <location>
        <begin position="820"/>
        <end position="842"/>
    </location>
</feature>
<feature type="domain" description="FAS1" evidence="3">
    <location>
        <begin position="1634"/>
        <end position="1779"/>
    </location>
</feature>
<evidence type="ECO:0000313" key="5">
    <source>
        <dbReference type="Proteomes" id="UP001187531"/>
    </source>
</evidence>
<dbReference type="SMART" id="SM00554">
    <property type="entry name" value="FAS1"/>
    <property type="match status" value="2"/>
</dbReference>
<name>A0AA88HY33_ARTSF</name>
<dbReference type="PANTHER" id="PTHR10900">
    <property type="entry name" value="PERIOSTIN-RELATED"/>
    <property type="match status" value="1"/>
</dbReference>
<feature type="compositionally biased region" description="Basic and acidic residues" evidence="2">
    <location>
        <begin position="971"/>
        <end position="986"/>
    </location>
</feature>
<dbReference type="PROSITE" id="PS50213">
    <property type="entry name" value="FAS1"/>
    <property type="match status" value="2"/>
</dbReference>
<feature type="region of interest" description="Disordered" evidence="2">
    <location>
        <begin position="1"/>
        <end position="32"/>
    </location>
</feature>